<name>A0AAU9XG65_9CNID</name>
<evidence type="ECO:0000256" key="5">
    <source>
        <dbReference type="ARBA" id="ARBA00022837"/>
    </source>
</evidence>
<keyword evidence="5" id="KW-0106">Calcium</keyword>
<protein>
    <recommendedName>
        <fullName evidence="8">Fibrinogen C-terminal domain-containing protein</fullName>
    </recommendedName>
</protein>
<dbReference type="GO" id="GO:0005201">
    <property type="term" value="F:extracellular matrix structural constituent"/>
    <property type="evidence" value="ECO:0007669"/>
    <property type="project" value="InterPro"/>
</dbReference>
<sequence length="389" mass="43447">MQYVFIFLSSTDGYDKDPCSNYRTLRGADRAAGFDKLTKKSDKRKTWKEDWYRFTGDAGNKMATIDQNGGGCLKSPACGAMFPAYLLKPHPVNLKPGESAQATVCYTTGKTCCAKTQEIVIKKCSGFFIYKLPPACLKRGRYCGDKEKKEPECDGMKLLYGLIKKYPGKSCKDIKEKRKDAASGVYWIKPGGGQTVQAYCDQETDGGGWTLVYSYTFTNYRLAFRHGSNAITPRPNWPISHHVGNVYQSTTPPVSETDYNAMEFNLWKSLGSEFMVKSNINHWIACKEGTGSLVEFKPGSVLCRIIKNVASKCHNYVPDQLILHAAGNPAGSTLGPDLIRSQSSSWLKEYYYFESNTRTGNWPTHDPCGTNSLNHLTNVNNPHGNIYIR</sequence>
<keyword evidence="7" id="KW-1015">Disulfide bond</keyword>
<organism evidence="9 10">
    <name type="scientific">Pocillopora meandrina</name>
    <dbReference type="NCBI Taxonomy" id="46732"/>
    <lineage>
        <taxon>Eukaryota</taxon>
        <taxon>Metazoa</taxon>
        <taxon>Cnidaria</taxon>
        <taxon>Anthozoa</taxon>
        <taxon>Hexacorallia</taxon>
        <taxon>Scleractinia</taxon>
        <taxon>Astrocoeniina</taxon>
        <taxon>Pocilloporidae</taxon>
        <taxon>Pocillopora</taxon>
    </lineage>
</organism>
<evidence type="ECO:0000256" key="1">
    <source>
        <dbReference type="ARBA" id="ARBA00004613"/>
    </source>
</evidence>
<dbReference type="Proteomes" id="UP001159428">
    <property type="component" value="Unassembled WGS sequence"/>
</dbReference>
<comment type="caution">
    <text evidence="9">The sequence shown here is derived from an EMBL/GenBank/DDBJ whole genome shotgun (WGS) entry which is preliminary data.</text>
</comment>
<proteinExistence type="predicted"/>
<dbReference type="InterPro" id="IPR002181">
    <property type="entry name" value="Fibrinogen_a/b/g_C_dom"/>
</dbReference>
<dbReference type="GO" id="GO:0046872">
    <property type="term" value="F:metal ion binding"/>
    <property type="evidence" value="ECO:0007669"/>
    <property type="project" value="UniProtKB-KW"/>
</dbReference>
<evidence type="ECO:0000256" key="4">
    <source>
        <dbReference type="ARBA" id="ARBA00022734"/>
    </source>
</evidence>
<gene>
    <name evidence="9" type="ORF">PMEA_00023388</name>
</gene>
<dbReference type="GO" id="GO:0005615">
    <property type="term" value="C:extracellular space"/>
    <property type="evidence" value="ECO:0007669"/>
    <property type="project" value="TreeGrafter"/>
</dbReference>
<feature type="domain" description="Fibrinogen C-terminal" evidence="8">
    <location>
        <begin position="162"/>
        <end position="212"/>
    </location>
</feature>
<comment type="subcellular location">
    <subcellularLocation>
        <location evidence="1">Secreted</location>
    </subcellularLocation>
</comment>
<keyword evidence="2" id="KW-0964">Secreted</keyword>
<keyword evidence="10" id="KW-1185">Reference proteome</keyword>
<evidence type="ECO:0000256" key="6">
    <source>
        <dbReference type="ARBA" id="ARBA00023119"/>
    </source>
</evidence>
<evidence type="ECO:0000256" key="2">
    <source>
        <dbReference type="ARBA" id="ARBA00022525"/>
    </source>
</evidence>
<keyword evidence="6" id="KW-0176">Collagen</keyword>
<dbReference type="PANTHER" id="PTHR16146">
    <property type="entry name" value="INTELECTIN"/>
    <property type="match status" value="1"/>
</dbReference>
<evidence type="ECO:0000313" key="10">
    <source>
        <dbReference type="Proteomes" id="UP001159428"/>
    </source>
</evidence>
<dbReference type="PANTHER" id="PTHR16146:SF46">
    <property type="entry name" value="INTELECTIN-1A-RELATED"/>
    <property type="match status" value="1"/>
</dbReference>
<dbReference type="AlphaFoldDB" id="A0AAU9XG65"/>
<accession>A0AAU9XG65</accession>
<dbReference type="EMBL" id="CALNXJ010000043">
    <property type="protein sequence ID" value="CAH3147419.1"/>
    <property type="molecule type" value="Genomic_DNA"/>
</dbReference>
<evidence type="ECO:0000313" key="9">
    <source>
        <dbReference type="EMBL" id="CAH3147419.1"/>
    </source>
</evidence>
<dbReference type="SUPFAM" id="SSF56496">
    <property type="entry name" value="Fibrinogen C-terminal domain-like"/>
    <property type="match status" value="1"/>
</dbReference>
<dbReference type="InterPro" id="IPR000885">
    <property type="entry name" value="Fib_collagen_C"/>
</dbReference>
<evidence type="ECO:0000256" key="7">
    <source>
        <dbReference type="ARBA" id="ARBA00023157"/>
    </source>
</evidence>
<dbReference type="Gene3D" id="3.90.215.10">
    <property type="entry name" value="Gamma Fibrinogen, chain A, domain 1"/>
    <property type="match status" value="1"/>
</dbReference>
<dbReference type="InterPro" id="IPR014716">
    <property type="entry name" value="Fibrinogen_a/b/g_C_1"/>
</dbReference>
<keyword evidence="4" id="KW-0430">Lectin</keyword>
<keyword evidence="3" id="KW-0479">Metal-binding</keyword>
<dbReference type="Pfam" id="PF01410">
    <property type="entry name" value="COLFI"/>
    <property type="match status" value="1"/>
</dbReference>
<dbReference type="GO" id="GO:0005581">
    <property type="term" value="C:collagen trimer"/>
    <property type="evidence" value="ECO:0007669"/>
    <property type="project" value="UniProtKB-KW"/>
</dbReference>
<dbReference type="GO" id="GO:0070492">
    <property type="term" value="F:oligosaccharide binding"/>
    <property type="evidence" value="ECO:0007669"/>
    <property type="project" value="TreeGrafter"/>
</dbReference>
<dbReference type="InterPro" id="IPR036056">
    <property type="entry name" value="Fibrinogen-like_C"/>
</dbReference>
<evidence type="ECO:0000256" key="3">
    <source>
        <dbReference type="ARBA" id="ARBA00022723"/>
    </source>
</evidence>
<dbReference type="PROSITE" id="PS51406">
    <property type="entry name" value="FIBRINOGEN_C_2"/>
    <property type="match status" value="1"/>
</dbReference>
<dbReference type="NCBIfam" id="NF040941">
    <property type="entry name" value="GGGWT_bact"/>
    <property type="match status" value="1"/>
</dbReference>
<reference evidence="9 10" key="1">
    <citation type="submission" date="2022-05" db="EMBL/GenBank/DDBJ databases">
        <authorList>
            <consortium name="Genoscope - CEA"/>
            <person name="William W."/>
        </authorList>
    </citation>
    <scope>NUCLEOTIDE SEQUENCE [LARGE SCALE GENOMIC DNA]</scope>
</reference>
<evidence type="ECO:0000259" key="8">
    <source>
        <dbReference type="PROSITE" id="PS51406"/>
    </source>
</evidence>